<dbReference type="GO" id="GO:0000139">
    <property type="term" value="C:Golgi membrane"/>
    <property type="evidence" value="ECO:0007669"/>
    <property type="project" value="UniProtKB-SubCell"/>
</dbReference>
<evidence type="ECO:0000256" key="8">
    <source>
        <dbReference type="ARBA" id="ARBA00022892"/>
    </source>
</evidence>
<dbReference type="Pfam" id="PF06957">
    <property type="entry name" value="COPI_C"/>
    <property type="match status" value="1"/>
</dbReference>
<protein>
    <recommendedName>
        <fullName evidence="14">Coatomer subunit alpha</fullName>
    </recommendedName>
</protein>
<keyword evidence="10 14" id="KW-0333">Golgi apparatus</keyword>
<keyword evidence="8 14" id="KW-0931">ER-Golgi transport</keyword>
<keyword evidence="12" id="KW-0968">Cytoplasmic vesicle</keyword>
<dbReference type="Pfam" id="PF23953">
    <property type="entry name" value="TPR_COPA_B"/>
    <property type="match status" value="1"/>
</dbReference>
<dbReference type="GO" id="GO:0006888">
    <property type="term" value="P:endoplasmic reticulum to Golgi vesicle-mediated transport"/>
    <property type="evidence" value="ECO:0007669"/>
    <property type="project" value="InterPro"/>
</dbReference>
<dbReference type="Gene3D" id="1.25.40.470">
    <property type="match status" value="1"/>
</dbReference>
<evidence type="ECO:0000256" key="14">
    <source>
        <dbReference type="PIRNR" id="PIRNR003354"/>
    </source>
</evidence>
<dbReference type="CDD" id="cd00200">
    <property type="entry name" value="WD40"/>
    <property type="match status" value="1"/>
</dbReference>
<dbReference type="GO" id="GO:0006890">
    <property type="term" value="P:retrograde vesicle-mediated transport, Golgi to endoplasmic reticulum"/>
    <property type="evidence" value="ECO:0007669"/>
    <property type="project" value="TreeGrafter"/>
</dbReference>
<dbReference type="SUPFAM" id="SSF50978">
    <property type="entry name" value="WD40 repeat-like"/>
    <property type="match status" value="1"/>
</dbReference>
<dbReference type="Gene3D" id="2.130.10.10">
    <property type="entry name" value="YVTN repeat-like/Quinoprotein amine dehydrogenase"/>
    <property type="match status" value="1"/>
</dbReference>
<dbReference type="PANTHER" id="PTHR19876:SF1">
    <property type="entry name" value="COATOMER SUBUNIT ALPHA"/>
    <property type="match status" value="1"/>
</dbReference>
<keyword evidence="20" id="KW-1185">Reference proteome</keyword>
<dbReference type="GO" id="GO:0030126">
    <property type="term" value="C:COPI vesicle coat"/>
    <property type="evidence" value="ECO:0007669"/>
    <property type="project" value="UniProtKB-UniRule"/>
</dbReference>
<dbReference type="InterPro" id="IPR006692">
    <property type="entry name" value="Beta-prop_COPA/B_2nd"/>
</dbReference>
<feature type="domain" description="Coatomer alpha subunit C-terminal" evidence="17">
    <location>
        <begin position="817"/>
        <end position="1221"/>
    </location>
</feature>
<dbReference type="PIRSF" id="PIRSF003354">
    <property type="entry name" value="Coatomer_alpha_subunit"/>
    <property type="match status" value="1"/>
</dbReference>
<accession>A0A5P1EKI8</accession>
<dbReference type="InterPro" id="IPR016391">
    <property type="entry name" value="Coatomer_asu"/>
</dbReference>
<dbReference type="InterPro" id="IPR047312">
    <property type="entry name" value="Coatomer_alpha_WD-assoc_reg"/>
</dbReference>
<dbReference type="InterPro" id="IPR010714">
    <property type="entry name" value="Coatomer_asu_C"/>
</dbReference>
<dbReference type="InterPro" id="IPR050844">
    <property type="entry name" value="Coatomer_complex_subunit"/>
</dbReference>
<feature type="repeat" description="WD" evidence="15">
    <location>
        <begin position="244"/>
        <end position="285"/>
    </location>
</feature>
<dbReference type="EMBL" id="CM007387">
    <property type="protein sequence ID" value="ONK65319.1"/>
    <property type="molecule type" value="Genomic_DNA"/>
</dbReference>
<dbReference type="SUPFAM" id="SSF82171">
    <property type="entry name" value="DPP6 N-terminal domain-like"/>
    <property type="match status" value="1"/>
</dbReference>
<dbReference type="SMART" id="SM00320">
    <property type="entry name" value="WD40"/>
    <property type="match status" value="7"/>
</dbReference>
<dbReference type="InterPro" id="IPR001680">
    <property type="entry name" value="WD40_rpt"/>
</dbReference>
<evidence type="ECO:0000256" key="15">
    <source>
        <dbReference type="PROSITE-ProRule" id="PRU00221"/>
    </source>
</evidence>
<evidence type="ECO:0000259" key="18">
    <source>
        <dbReference type="Pfam" id="PF23953"/>
    </source>
</evidence>
<dbReference type="GO" id="GO:0006886">
    <property type="term" value="P:intracellular protein transport"/>
    <property type="evidence" value="ECO:0007669"/>
    <property type="project" value="UniProtKB-UniRule"/>
</dbReference>
<dbReference type="PROSITE" id="PS50082">
    <property type="entry name" value="WD_REPEATS_2"/>
    <property type="match status" value="5"/>
</dbReference>
<evidence type="ECO:0000256" key="7">
    <source>
        <dbReference type="ARBA" id="ARBA00022737"/>
    </source>
</evidence>
<dbReference type="Pfam" id="PF04053">
    <property type="entry name" value="B-prop_COPA_B_2nd"/>
    <property type="match status" value="1"/>
</dbReference>
<evidence type="ECO:0000256" key="6">
    <source>
        <dbReference type="ARBA" id="ARBA00022574"/>
    </source>
</evidence>
<organism evidence="19 20">
    <name type="scientific">Asparagus officinalis</name>
    <name type="common">Garden asparagus</name>
    <dbReference type="NCBI Taxonomy" id="4686"/>
    <lineage>
        <taxon>Eukaryota</taxon>
        <taxon>Viridiplantae</taxon>
        <taxon>Streptophyta</taxon>
        <taxon>Embryophyta</taxon>
        <taxon>Tracheophyta</taxon>
        <taxon>Spermatophyta</taxon>
        <taxon>Magnoliopsida</taxon>
        <taxon>Liliopsida</taxon>
        <taxon>Asparagales</taxon>
        <taxon>Asparagaceae</taxon>
        <taxon>Asparagoideae</taxon>
        <taxon>Asparagus</taxon>
    </lineage>
</organism>
<feature type="repeat" description="WD" evidence="15">
    <location>
        <begin position="47"/>
        <end position="88"/>
    </location>
</feature>
<evidence type="ECO:0000259" key="17">
    <source>
        <dbReference type="Pfam" id="PF06957"/>
    </source>
</evidence>
<feature type="repeat" description="WD" evidence="15">
    <location>
        <begin position="89"/>
        <end position="130"/>
    </location>
</feature>
<keyword evidence="11 14" id="KW-0472">Membrane</keyword>
<dbReference type="GO" id="GO:0005198">
    <property type="term" value="F:structural molecule activity"/>
    <property type="evidence" value="ECO:0007669"/>
    <property type="project" value="InterPro"/>
</dbReference>
<keyword evidence="4 14" id="KW-0813">Transport</keyword>
<dbReference type="FunFam" id="1.25.40.470:FF:000002">
    <property type="entry name" value="Coatomer subunit alpha"/>
    <property type="match status" value="1"/>
</dbReference>
<dbReference type="CDD" id="cd22948">
    <property type="entry name" value="Coatomer_WDAD_alpha"/>
    <property type="match status" value="1"/>
</dbReference>
<evidence type="ECO:0000256" key="3">
    <source>
        <dbReference type="ARBA" id="ARBA00011775"/>
    </source>
</evidence>
<evidence type="ECO:0000313" key="19">
    <source>
        <dbReference type="EMBL" id="ONK65319.1"/>
    </source>
</evidence>
<dbReference type="PRINTS" id="PR00320">
    <property type="entry name" value="GPROTEINBRPT"/>
</dbReference>
<dbReference type="FunFam" id="2.130.10.10:FF:000010">
    <property type="entry name" value="Coatomer subunit alpha"/>
    <property type="match status" value="1"/>
</dbReference>
<keyword evidence="5 14" id="KW-0963">Cytoplasm</keyword>
<comment type="subunit">
    <text evidence="3 14">Oligomeric complex that consists of at least the alpha, beta, beta', gamma, delta, epsilon and zeta subunits.</text>
</comment>
<keyword evidence="9 14" id="KW-0653">Protein transport</keyword>
<dbReference type="Proteomes" id="UP000243459">
    <property type="component" value="Chromosome 7"/>
</dbReference>
<feature type="domain" description="COPA/B TPR" evidence="18">
    <location>
        <begin position="612"/>
        <end position="768"/>
    </location>
</feature>
<keyword evidence="6 15" id="KW-0853">WD repeat</keyword>
<sequence>MLTKFETKSNRVKGLSFHSKRPWILASLHSGVIQLWDYRMGTLIDRFDEHDGPVRGVHFHKSQPLFVSGGDDYKIKVWNYKTHRCLFTLLGHLDYIRTVQFHDEYPWIVSASDDQTIRIWNWQSRTCISVLTGHNHYVMCASFHPKEDLVVSASLDQTVRVWDIGALRKKTVSPADDILRLSQMNTDLFGGVDAVVKYVLEGHDRGVNWASFHPSLPLIVSGADDRQVKLWRMNDTKAWEVDTLRGHMNNVSCVMFHAKQDIIVSNSEDKSIRIWDATKRTGIQTFRREHDRFWILAAHPEMNLLAAGHDSGMIVFKLERERPAFSVSGDVLYYVKDRFLRFFEFSSQKDNQVVPIRRPGSVSLNQSPRTLSYSPTENAVLICSDAEGGSYELHVIPRDTSGRGDFLQDAKKGSGASAVFVARNRFAVLDRSSNQVLVKNLKNEIVKKSALPIATDAIFYAGTGNLLCRAEDRVVIFDLQQRIVLGELQTPSVKYVVWSGDMESVALLSKHAIVIANKKLVHRCTLHETIRVKSGAWDENGVFIYTTLNHIKYCLPNGDSGIIRTLDVPIYLTKVSGGTLFCLDRDGKNRIISIDATEYIFKLALLRKRYDHVMSMIRNSQLCGQAVIAYLQQKGFPEVALHFVKDERTRFNLALESGNIQIAVASAKEIDEKDHWYRLGIEALRQGNTSIVEYAYQRTKNFERLSFLYLVTGNKDKLSKMLRIAEMKNDIMGQFHNAMYLGDVEERVKILENAGHLPLAYVTASTHGLTETADRLAAELEQKGIVPSIPEGKTRSLLMPPAPLMCSGDWPLLRVMRGVFEGGLDTVGRGAGHDEDEEEAVADWGDEDLDIVDVDVDGVKRDGDVISEVEDIEAHGENDEGGWDLEDLELPPDVDIPQSANISRTSVFVAPTPGMPVGQIWIQKSSFAAEHVAAGNFDTAMRLLNRQLGIKNFDPLKSLFKDIHMGSHTYLDAFPSAPKISIAVEKGWSESASPNVRGPPALVFKFSQMDDMLKAAYRATTEGKFPEALRLFLSILHTIPLIVVDSRREVDEVKELIEIAKEYVLGLKIEVKRKEIKDNVVRQQELAAYFTNCKLQKVHTRLALMSAMTVCYRGGSYTTAANFARMLLEHNPPESQAEKVRKVLAACGDKRDTRQLNYDFRNPFVVCGSSFVPIYRGQKDISCPYCGARFVPDIEGQICTVCELAVVGADASGLLCSPSQRR</sequence>
<dbReference type="GO" id="GO:0006891">
    <property type="term" value="P:intra-Golgi vesicle-mediated transport"/>
    <property type="evidence" value="ECO:0007669"/>
    <property type="project" value="TreeGrafter"/>
</dbReference>
<evidence type="ECO:0000256" key="4">
    <source>
        <dbReference type="ARBA" id="ARBA00022448"/>
    </source>
</evidence>
<name>A0A5P1EKI8_ASPOF</name>
<evidence type="ECO:0000256" key="13">
    <source>
        <dbReference type="ARBA" id="ARBA00025536"/>
    </source>
</evidence>
<dbReference type="OrthoDB" id="10261470at2759"/>
<evidence type="ECO:0000256" key="1">
    <source>
        <dbReference type="ARBA" id="ARBA00004255"/>
    </source>
</evidence>
<evidence type="ECO:0000313" key="20">
    <source>
        <dbReference type="Proteomes" id="UP000243459"/>
    </source>
</evidence>
<evidence type="ECO:0000256" key="5">
    <source>
        <dbReference type="ARBA" id="ARBA00022490"/>
    </source>
</evidence>
<keyword evidence="7" id="KW-0677">Repeat</keyword>
<dbReference type="InterPro" id="IPR056176">
    <property type="entry name" value="TPR_COPA_B"/>
</dbReference>
<feature type="repeat" description="WD" evidence="15">
    <location>
        <begin position="200"/>
        <end position="241"/>
    </location>
</feature>
<dbReference type="InterPro" id="IPR015943">
    <property type="entry name" value="WD40/YVTN_repeat-like_dom_sf"/>
</dbReference>
<dbReference type="InterPro" id="IPR019775">
    <property type="entry name" value="WD40_repeat_CS"/>
</dbReference>
<dbReference type="InterPro" id="IPR036322">
    <property type="entry name" value="WD40_repeat_dom_sf"/>
</dbReference>
<dbReference type="PANTHER" id="PTHR19876">
    <property type="entry name" value="COATOMER"/>
    <property type="match status" value="1"/>
</dbReference>
<comment type="subcellular location">
    <subcellularLocation>
        <location evidence="14">Cytoplasm</location>
    </subcellularLocation>
    <subcellularLocation>
        <location evidence="1 14">Golgi apparatus membrane</location>
        <topology evidence="1 14">Peripheral membrane protein</topology>
        <orientation evidence="1">Cytoplasmic side</orientation>
    </subcellularLocation>
    <subcellularLocation>
        <location evidence="2">Cytoplasmic vesicle</location>
        <location evidence="2">COPI-coated vesicle membrane</location>
        <topology evidence="2">Peripheral membrane protein</topology>
        <orientation evidence="2">Cytoplasmic side</orientation>
    </subcellularLocation>
</comment>
<dbReference type="OMA" id="EMTYQKQ"/>
<dbReference type="PROSITE" id="PS00678">
    <property type="entry name" value="WD_REPEATS_1"/>
    <property type="match status" value="1"/>
</dbReference>
<evidence type="ECO:0000256" key="12">
    <source>
        <dbReference type="ARBA" id="ARBA00023329"/>
    </source>
</evidence>
<evidence type="ECO:0000259" key="16">
    <source>
        <dbReference type="Pfam" id="PF04053"/>
    </source>
</evidence>
<reference evidence="20" key="1">
    <citation type="journal article" date="2017" name="Nat. Commun.">
        <title>The asparagus genome sheds light on the origin and evolution of a young Y chromosome.</title>
        <authorList>
            <person name="Harkess A."/>
            <person name="Zhou J."/>
            <person name="Xu C."/>
            <person name="Bowers J.E."/>
            <person name="Van der Hulst R."/>
            <person name="Ayyampalayam S."/>
            <person name="Mercati F."/>
            <person name="Riccardi P."/>
            <person name="McKain M.R."/>
            <person name="Kakrana A."/>
            <person name="Tang H."/>
            <person name="Ray J."/>
            <person name="Groenendijk J."/>
            <person name="Arikit S."/>
            <person name="Mathioni S.M."/>
            <person name="Nakano M."/>
            <person name="Shan H."/>
            <person name="Telgmann-Rauber A."/>
            <person name="Kanno A."/>
            <person name="Yue Z."/>
            <person name="Chen H."/>
            <person name="Li W."/>
            <person name="Chen Y."/>
            <person name="Xu X."/>
            <person name="Zhang Y."/>
            <person name="Luo S."/>
            <person name="Chen H."/>
            <person name="Gao J."/>
            <person name="Mao Z."/>
            <person name="Pires J.C."/>
            <person name="Luo M."/>
            <person name="Kudrna D."/>
            <person name="Wing R.A."/>
            <person name="Meyers B.C."/>
            <person name="Yi K."/>
            <person name="Kong H."/>
            <person name="Lavrijsen P."/>
            <person name="Sunseri F."/>
            <person name="Falavigna A."/>
            <person name="Ye Y."/>
            <person name="Leebens-Mack J.H."/>
            <person name="Chen G."/>
        </authorList>
    </citation>
    <scope>NUCLEOTIDE SEQUENCE [LARGE SCALE GENOMIC DNA]</scope>
    <source>
        <strain evidence="20">cv. DH0086</strain>
    </source>
</reference>
<dbReference type="InterPro" id="IPR020472">
    <property type="entry name" value="WD40_PAC1"/>
</dbReference>
<gene>
    <name evidence="19" type="ORF">A4U43_C07F35900</name>
</gene>
<dbReference type="Gramene" id="ONK65319">
    <property type="protein sequence ID" value="ONK65319"/>
    <property type="gene ID" value="A4U43_C07F35900"/>
</dbReference>
<dbReference type="PROSITE" id="PS50294">
    <property type="entry name" value="WD_REPEATS_REGION"/>
    <property type="match status" value="5"/>
</dbReference>
<evidence type="ECO:0000256" key="10">
    <source>
        <dbReference type="ARBA" id="ARBA00023034"/>
    </source>
</evidence>
<dbReference type="Pfam" id="PF00400">
    <property type="entry name" value="WD40"/>
    <property type="match status" value="5"/>
</dbReference>
<comment type="function">
    <text evidence="13">The coatomer is a cytosolic protein complex that binds to dilysine motifs and reversibly associates with Golgi non-clathrin-coated vesicles, which further mediate biosynthetic protein transport from the ER, via the Golgi up to the trans Golgi network. Coatomer complex is required for budding from Golgi membranes, and is essential for the retrograde Golgi-to-ER transport of dilysine-tagged proteins.</text>
</comment>
<dbReference type="AlphaFoldDB" id="A0A5P1EKI8"/>
<evidence type="ECO:0000256" key="11">
    <source>
        <dbReference type="ARBA" id="ARBA00023136"/>
    </source>
</evidence>
<feature type="repeat" description="WD" evidence="15">
    <location>
        <begin position="131"/>
        <end position="164"/>
    </location>
</feature>
<feature type="domain" description="COPA/B second beta-propeller" evidence="16">
    <location>
        <begin position="340"/>
        <end position="584"/>
    </location>
</feature>
<proteinExistence type="predicted"/>
<evidence type="ECO:0000256" key="2">
    <source>
        <dbReference type="ARBA" id="ARBA00004347"/>
    </source>
</evidence>
<evidence type="ECO:0000256" key="9">
    <source>
        <dbReference type="ARBA" id="ARBA00022927"/>
    </source>
</evidence>